<dbReference type="GO" id="GO:0000155">
    <property type="term" value="F:phosphorelay sensor kinase activity"/>
    <property type="evidence" value="ECO:0007669"/>
    <property type="project" value="InterPro"/>
</dbReference>
<dbReference type="Pfam" id="PF07495">
    <property type="entry name" value="Y_Y_Y"/>
    <property type="match status" value="1"/>
</dbReference>
<keyword evidence="2" id="KW-0472">Membrane</keyword>
<accession>A0A418MK47</accession>
<dbReference type="Proteomes" id="UP000283523">
    <property type="component" value="Unassembled WGS sequence"/>
</dbReference>
<keyword evidence="2" id="KW-0812">Transmembrane</keyword>
<keyword evidence="5" id="KW-1185">Reference proteome</keyword>
<keyword evidence="2" id="KW-1133">Transmembrane helix</keyword>
<dbReference type="Gene3D" id="3.30.565.10">
    <property type="entry name" value="Histidine kinase-like ATPase, C-terminal domain"/>
    <property type="match status" value="1"/>
</dbReference>
<feature type="domain" description="Histidine kinase" evidence="3">
    <location>
        <begin position="855"/>
        <end position="1065"/>
    </location>
</feature>
<organism evidence="4 5">
    <name type="scientific">Fibrisoma montanum</name>
    <dbReference type="NCBI Taxonomy" id="2305895"/>
    <lineage>
        <taxon>Bacteria</taxon>
        <taxon>Pseudomonadati</taxon>
        <taxon>Bacteroidota</taxon>
        <taxon>Cytophagia</taxon>
        <taxon>Cytophagales</taxon>
        <taxon>Spirosomataceae</taxon>
        <taxon>Fibrisoma</taxon>
    </lineage>
</organism>
<dbReference type="Gene3D" id="2.130.10.10">
    <property type="entry name" value="YVTN repeat-like/Quinoprotein amine dehydrogenase"/>
    <property type="match status" value="2"/>
</dbReference>
<dbReference type="InterPro" id="IPR013783">
    <property type="entry name" value="Ig-like_fold"/>
</dbReference>
<comment type="caution">
    <text evidence="4">The sequence shown here is derived from an EMBL/GenBank/DDBJ whole genome shotgun (WGS) entry which is preliminary data.</text>
</comment>
<dbReference type="GO" id="GO:0016020">
    <property type="term" value="C:membrane"/>
    <property type="evidence" value="ECO:0007669"/>
    <property type="project" value="InterPro"/>
</dbReference>
<protein>
    <submittedName>
        <fullName evidence="4">Histidine kinase</fullName>
    </submittedName>
</protein>
<dbReference type="SUPFAM" id="SSF55874">
    <property type="entry name" value="ATPase domain of HSP90 chaperone/DNA topoisomerase II/histidine kinase"/>
    <property type="match status" value="1"/>
</dbReference>
<sequence>MIQYRYLIIRCLIGLLGALALPGWSQTGPTLRVDHIGVNDGLTQGSVYYMLKDSRSFLWFGTQDGLNRYDGHRFRTFRPSSSEPGHIQGVNIFGIIEDPDGNLWVGTEAGLNRYDRQRDRFTCYYATQPVKPGEQVRSRKPVLSRTLPFYVDKTELLYLNDAEGLVRLNYHTGQKTILNPSLHPTKEYDLQSSTVRTPTGDVWLHAPKGLMRYNLRDRTLHHYFSGQPDDQTGPARAVFSFYVDTDNIVWIGSSSGLIRFDYRRNTYQTYETMGSMALSPIYSIAADQRGRLWLGTQRDGVLYFNKRLQTFGQVNTFTNDFRRLNDFEVSKVYVDNLGVIWANADPDGLARIVPDAFVFGGFSKRQTTAELPDDQRLSHYSIRGFLEERPGRLWVATEDGINVLDLATNRVVRRYLINGIQEIERRSKLPMHNLVKCLYRDSQQRIWVGSLGGVLLFRPETETFEPVLFSSSSSLVTSNYVRNLVNVNDSTLVAATEDGLYALNTRQRTWSVLPVLPGVNIFSLWFDTRTQRLWVGTYLKGFVCYQLPSADRPSAWRRVYAGLNGCTVLHIRQDAHQPKLWLATDRGVATFDTVTARTALYTVQQGLANAFVYGTLSDSGRNVWMSTNRGISRFDPSTRTFKNFTLSDGLQGYEFNGNAFCRTVNGEFFFGGVNGFNRFHPDQYRASSFNPRVHIYNLRINEEPFETEHYVDETSEIDLSYDQNTVSLEFAALDYFSNGYNTYQYQLTGYDAQWVSAGERNYVRYANLPPDRYVFQVKAAGRDGHWGSQVRQLIIHIRPPFWQTLSFMLLVVLTIGLLVFAWIRRRENAIRHQQADRLRLAYDIQEQVKKDIARDLHDEIGTRLATLKLYTTRLAQFVDETAEVRSLKENIFGLIGDTISDVRNLLRKLNPQTLEQYGYVAAVEELFNRINATSTGTLNAYLELTNAPGADTPEADGQADSLLGNRLPAGMEVMLYRITQELVNNSLKHANASRIDLSIQGFPDRLVLIYSDNGQGFDYTKSRQAGSGLGIGNIESRVAILNGRADWQTQPGRGIRITIEIPINRTYRRPPNKSEPLSQPQ</sequence>
<dbReference type="Pfam" id="PF07730">
    <property type="entry name" value="HisKA_3"/>
    <property type="match status" value="1"/>
</dbReference>
<dbReference type="PANTHER" id="PTHR43547">
    <property type="entry name" value="TWO-COMPONENT HISTIDINE KINASE"/>
    <property type="match status" value="1"/>
</dbReference>
<evidence type="ECO:0000313" key="5">
    <source>
        <dbReference type="Proteomes" id="UP000283523"/>
    </source>
</evidence>
<reference evidence="4 5" key="1">
    <citation type="submission" date="2018-08" db="EMBL/GenBank/DDBJ databases">
        <title>Fibrisoma montanum sp. nov., isolated from Danxia mountain soil.</title>
        <authorList>
            <person name="Huang Y."/>
        </authorList>
    </citation>
    <scope>NUCLEOTIDE SEQUENCE [LARGE SCALE GENOMIC DNA]</scope>
    <source>
        <strain evidence="4 5">HYT19</strain>
    </source>
</reference>
<dbReference type="PROSITE" id="PS50109">
    <property type="entry name" value="HIS_KIN"/>
    <property type="match status" value="1"/>
</dbReference>
<dbReference type="Gene3D" id="2.60.40.10">
    <property type="entry name" value="Immunoglobulins"/>
    <property type="match status" value="1"/>
</dbReference>
<keyword evidence="4" id="KW-0808">Transferase</keyword>
<dbReference type="Gene3D" id="1.20.5.1930">
    <property type="match status" value="1"/>
</dbReference>
<evidence type="ECO:0000313" key="4">
    <source>
        <dbReference type="EMBL" id="RIV27756.1"/>
    </source>
</evidence>
<dbReference type="InterPro" id="IPR015943">
    <property type="entry name" value="WD40/YVTN_repeat-like_dom_sf"/>
</dbReference>
<dbReference type="EMBL" id="QXED01000001">
    <property type="protein sequence ID" value="RIV27756.1"/>
    <property type="molecule type" value="Genomic_DNA"/>
</dbReference>
<dbReference type="InterPro" id="IPR003594">
    <property type="entry name" value="HATPase_dom"/>
</dbReference>
<dbReference type="InterPro" id="IPR011712">
    <property type="entry name" value="Sig_transdc_His_kin_sub3_dim/P"/>
</dbReference>
<dbReference type="InterPro" id="IPR011123">
    <property type="entry name" value="Y_Y_Y"/>
</dbReference>
<evidence type="ECO:0000256" key="1">
    <source>
        <dbReference type="ARBA" id="ARBA00022553"/>
    </source>
</evidence>
<dbReference type="InterPro" id="IPR036890">
    <property type="entry name" value="HATPase_C_sf"/>
</dbReference>
<proteinExistence type="predicted"/>
<dbReference type="PANTHER" id="PTHR43547:SF2">
    <property type="entry name" value="HYBRID SIGNAL TRANSDUCTION HISTIDINE KINASE C"/>
    <property type="match status" value="1"/>
</dbReference>
<keyword evidence="1" id="KW-0597">Phosphoprotein</keyword>
<dbReference type="InterPro" id="IPR011110">
    <property type="entry name" value="Reg_prop"/>
</dbReference>
<gene>
    <name evidence="4" type="ORF">DYU11_05500</name>
</gene>
<dbReference type="CDD" id="cd16917">
    <property type="entry name" value="HATPase_UhpB-NarQ-NarX-like"/>
    <property type="match status" value="1"/>
</dbReference>
<name>A0A418MK47_9BACT</name>
<dbReference type="AlphaFoldDB" id="A0A418MK47"/>
<dbReference type="InterPro" id="IPR005467">
    <property type="entry name" value="His_kinase_dom"/>
</dbReference>
<dbReference type="Pfam" id="PF07494">
    <property type="entry name" value="Reg_prop"/>
    <property type="match status" value="2"/>
</dbReference>
<dbReference type="Pfam" id="PF02518">
    <property type="entry name" value="HATPase_c"/>
    <property type="match status" value="1"/>
</dbReference>
<dbReference type="SUPFAM" id="SSF63829">
    <property type="entry name" value="Calcium-dependent phosphotriesterase"/>
    <property type="match status" value="3"/>
</dbReference>
<dbReference type="SMART" id="SM00387">
    <property type="entry name" value="HATPase_c"/>
    <property type="match status" value="1"/>
</dbReference>
<dbReference type="OrthoDB" id="9778366at2"/>
<evidence type="ECO:0000259" key="3">
    <source>
        <dbReference type="PROSITE" id="PS50109"/>
    </source>
</evidence>
<keyword evidence="4" id="KW-0418">Kinase</keyword>
<feature type="transmembrane region" description="Helical" evidence="2">
    <location>
        <begin position="801"/>
        <end position="823"/>
    </location>
</feature>
<evidence type="ECO:0000256" key="2">
    <source>
        <dbReference type="SAM" id="Phobius"/>
    </source>
</evidence>
<dbReference type="GO" id="GO:0046983">
    <property type="term" value="F:protein dimerization activity"/>
    <property type="evidence" value="ECO:0007669"/>
    <property type="project" value="InterPro"/>
</dbReference>